<evidence type="ECO:0000256" key="2">
    <source>
        <dbReference type="ARBA" id="ARBA00005904"/>
    </source>
</evidence>
<feature type="region of interest" description="Disordered" evidence="4">
    <location>
        <begin position="41"/>
        <end position="69"/>
    </location>
</feature>
<name>A0AAN7Q5Y0_9COLE</name>
<evidence type="ECO:0000256" key="4">
    <source>
        <dbReference type="SAM" id="MobiDB-lite"/>
    </source>
</evidence>
<feature type="compositionally biased region" description="Basic residues" evidence="4">
    <location>
        <begin position="239"/>
        <end position="250"/>
    </location>
</feature>
<dbReference type="Proteomes" id="UP001353858">
    <property type="component" value="Unassembled WGS sequence"/>
</dbReference>
<evidence type="ECO:0000313" key="7">
    <source>
        <dbReference type="Proteomes" id="UP001353858"/>
    </source>
</evidence>
<feature type="compositionally biased region" description="Basic and acidic residues" evidence="4">
    <location>
        <begin position="53"/>
        <end position="65"/>
    </location>
</feature>
<comment type="caution">
    <text evidence="6">The sequence shown here is derived from an EMBL/GenBank/DDBJ whole genome shotgun (WGS) entry which is preliminary data.</text>
</comment>
<feature type="compositionally biased region" description="Acidic residues" evidence="4">
    <location>
        <begin position="43"/>
        <end position="52"/>
    </location>
</feature>
<dbReference type="InterPro" id="IPR029190">
    <property type="entry name" value="Rrp14/SURF6_C"/>
</dbReference>
<evidence type="ECO:0000256" key="1">
    <source>
        <dbReference type="ARBA" id="ARBA00004123"/>
    </source>
</evidence>
<protein>
    <recommendedName>
        <fullName evidence="5">Ribosomal RNA-processing protein 14/surfeit locus protein 6 C-terminal domain-containing protein</fullName>
    </recommendedName>
</protein>
<sequence length="300" mass="35058">MQLPKQKPIFNIKEVQSILKSESKFITDLLNILPISKARIQSDDEEDEEVLSDDDHNESNDDNKMKISKIKKNRAKSLVELQSRLQQISTKKHLSYKERLLKKTIKTKIKKKGKQQQDHRNVKHKNEQIKKEFKQEQNNVDNSTKPFKIDAVDPMNSNMAFSKFDFSGIGKTKTKKAKLDPQKMLETLKKTKEEVKMLEQSGEIGKAVQINQKVSWKNAFSKAEGVKVKDDEHLLAKTIKRKEQKKKQSKKKWEAREANVKKLKEDRQQKRQENIDKRKKAKKVKKMKQAVKRGKVIPGF</sequence>
<feature type="compositionally biased region" description="Basic residues" evidence="4">
    <location>
        <begin position="277"/>
        <end position="300"/>
    </location>
</feature>
<comment type="subcellular location">
    <subcellularLocation>
        <location evidence="1">Nucleus</location>
    </subcellularLocation>
</comment>
<dbReference type="GO" id="GO:0042274">
    <property type="term" value="P:ribosomal small subunit biogenesis"/>
    <property type="evidence" value="ECO:0007669"/>
    <property type="project" value="TreeGrafter"/>
</dbReference>
<dbReference type="InterPro" id="IPR007019">
    <property type="entry name" value="SURF6"/>
</dbReference>
<keyword evidence="3" id="KW-0539">Nucleus</keyword>
<feature type="domain" description="Ribosomal RNA-processing protein 14/surfeit locus protein 6 C-terminal" evidence="5">
    <location>
        <begin position="101"/>
        <end position="288"/>
    </location>
</feature>
<dbReference type="GO" id="GO:0003723">
    <property type="term" value="F:RNA binding"/>
    <property type="evidence" value="ECO:0007669"/>
    <property type="project" value="TreeGrafter"/>
</dbReference>
<gene>
    <name evidence="6" type="ORF">RN001_004589</name>
</gene>
<proteinExistence type="inferred from homology"/>
<evidence type="ECO:0000313" key="6">
    <source>
        <dbReference type="EMBL" id="KAK4881270.1"/>
    </source>
</evidence>
<evidence type="ECO:0000259" key="5">
    <source>
        <dbReference type="Pfam" id="PF04935"/>
    </source>
</evidence>
<dbReference type="PANTHER" id="PTHR14369:SF0">
    <property type="entry name" value="SURFEIT LOCUS PROTEIN 6"/>
    <property type="match status" value="1"/>
</dbReference>
<dbReference type="GO" id="GO:0005730">
    <property type="term" value="C:nucleolus"/>
    <property type="evidence" value="ECO:0007669"/>
    <property type="project" value="TreeGrafter"/>
</dbReference>
<dbReference type="GO" id="GO:0042273">
    <property type="term" value="P:ribosomal large subunit biogenesis"/>
    <property type="evidence" value="ECO:0007669"/>
    <property type="project" value="TreeGrafter"/>
</dbReference>
<organism evidence="6 7">
    <name type="scientific">Aquatica leii</name>
    <dbReference type="NCBI Taxonomy" id="1421715"/>
    <lineage>
        <taxon>Eukaryota</taxon>
        <taxon>Metazoa</taxon>
        <taxon>Ecdysozoa</taxon>
        <taxon>Arthropoda</taxon>
        <taxon>Hexapoda</taxon>
        <taxon>Insecta</taxon>
        <taxon>Pterygota</taxon>
        <taxon>Neoptera</taxon>
        <taxon>Endopterygota</taxon>
        <taxon>Coleoptera</taxon>
        <taxon>Polyphaga</taxon>
        <taxon>Elateriformia</taxon>
        <taxon>Elateroidea</taxon>
        <taxon>Lampyridae</taxon>
        <taxon>Luciolinae</taxon>
        <taxon>Aquatica</taxon>
    </lineage>
</organism>
<dbReference type="EMBL" id="JARPUR010000002">
    <property type="protein sequence ID" value="KAK4881270.1"/>
    <property type="molecule type" value="Genomic_DNA"/>
</dbReference>
<feature type="compositionally biased region" description="Basic and acidic residues" evidence="4">
    <location>
        <begin position="251"/>
        <end position="276"/>
    </location>
</feature>
<dbReference type="GO" id="GO:0003677">
    <property type="term" value="F:DNA binding"/>
    <property type="evidence" value="ECO:0007669"/>
    <property type="project" value="TreeGrafter"/>
</dbReference>
<accession>A0AAN7Q5Y0</accession>
<comment type="similarity">
    <text evidence="2">Belongs to the SURF6 family.</text>
</comment>
<evidence type="ECO:0000256" key="3">
    <source>
        <dbReference type="ARBA" id="ARBA00023242"/>
    </source>
</evidence>
<dbReference type="PANTHER" id="PTHR14369">
    <property type="entry name" value="SURFEIT LOCUS PROTEIN 6"/>
    <property type="match status" value="1"/>
</dbReference>
<reference evidence="7" key="1">
    <citation type="submission" date="2023-01" db="EMBL/GenBank/DDBJ databases">
        <title>Key to firefly adult light organ development and bioluminescence: homeobox transcription factors regulate luciferase expression and transportation to peroxisome.</title>
        <authorList>
            <person name="Fu X."/>
        </authorList>
    </citation>
    <scope>NUCLEOTIDE SEQUENCE [LARGE SCALE GENOMIC DNA]</scope>
</reference>
<dbReference type="Pfam" id="PF04935">
    <property type="entry name" value="SURF6"/>
    <property type="match status" value="1"/>
</dbReference>
<dbReference type="AlphaFoldDB" id="A0AAN7Q5Y0"/>
<keyword evidence="7" id="KW-1185">Reference proteome</keyword>
<feature type="region of interest" description="Disordered" evidence="4">
    <location>
        <begin position="239"/>
        <end position="300"/>
    </location>
</feature>